<comment type="similarity">
    <text evidence="1">Belongs to the type-I restriction system S methylase family.</text>
</comment>
<comment type="caution">
    <text evidence="5">The sequence shown here is derived from an EMBL/GenBank/DDBJ whole genome shotgun (WGS) entry which is preliminary data.</text>
</comment>
<reference evidence="5 6" key="1">
    <citation type="submission" date="2020-08" db="EMBL/GenBank/DDBJ databases">
        <title>Genomic Encyclopedia of Archaeal and Bacterial Type Strains, Phase II (KMG-II): from individual species to whole genera.</title>
        <authorList>
            <person name="Goeker M."/>
        </authorList>
    </citation>
    <scope>NUCLEOTIDE SEQUENCE [LARGE SCALE GENOMIC DNA]</scope>
    <source>
        <strain evidence="5 6">5AG</strain>
    </source>
</reference>
<sequence>MNKSLSQIKDYTYHKDSQVSWIGGYPNHWKLLRLKFLCSIKTGDRNTEDRRDGGSYPFFVRSQIPEKIDTYSYDGEAILTAGDGAGVGKVYHYINGKFDYHQRVYKFSDFKIASGKYLFHYISSKFYNVALLGSAKSTVDSLRLPLIKDFSVCFPINPSEQEKIVGFIDKQTNKISKTIRTKEMQISLLKERKQSLIQNAVTRGLDPDAPMRDSGIEWIGEIPQHWGISHNRTLFTERVEPGKESLPLLTVSIRSGVSAGELSEGENLRGRVKIEDQTKYSLVQPGDIVYNMMRAWQGAIGAVTTTGMVSPAYTVAIPDSRIRPKFFEYLYRTPLFIHQMDRHSKGITDFRKRLYWQEFKQMLTLLPPLDEQDRIVQHIDQESTRIDRAISLFQRQIERLKEYRATLIDSAVTGKIRVPGVEDPARQEALA</sequence>
<dbReference type="Proteomes" id="UP000553442">
    <property type="component" value="Unassembled WGS sequence"/>
</dbReference>
<dbReference type="RefSeq" id="WP_183329951.1">
    <property type="nucleotide sequence ID" value="NZ_JACHZF010000004.1"/>
</dbReference>
<dbReference type="InterPro" id="IPR000055">
    <property type="entry name" value="Restrct_endonuc_typeI_TRD"/>
</dbReference>
<dbReference type="InterPro" id="IPR051212">
    <property type="entry name" value="Type-I_RE_S_subunit"/>
</dbReference>
<accession>A0A7W5P9S8</accession>
<dbReference type="PANTHER" id="PTHR43140:SF1">
    <property type="entry name" value="TYPE I RESTRICTION ENZYME ECOKI SPECIFICITY SUBUNIT"/>
    <property type="match status" value="1"/>
</dbReference>
<feature type="domain" description="Type I restriction modification DNA specificity" evidence="4">
    <location>
        <begin position="26"/>
        <end position="180"/>
    </location>
</feature>
<dbReference type="SUPFAM" id="SSF116734">
    <property type="entry name" value="DNA methylase specificity domain"/>
    <property type="match status" value="2"/>
</dbReference>
<dbReference type="InterPro" id="IPR044946">
    <property type="entry name" value="Restrct_endonuc_typeI_TRD_sf"/>
</dbReference>
<evidence type="ECO:0000313" key="5">
    <source>
        <dbReference type="EMBL" id="MBB3329872.1"/>
    </source>
</evidence>
<name>A0A7W5P9S8_9GAMM</name>
<dbReference type="EC" id="3.1.21.3" evidence="5"/>
<organism evidence="5 6">
    <name type="scientific">Halomonas campaniensis</name>
    <dbReference type="NCBI Taxonomy" id="213554"/>
    <lineage>
        <taxon>Bacteria</taxon>
        <taxon>Pseudomonadati</taxon>
        <taxon>Pseudomonadota</taxon>
        <taxon>Gammaproteobacteria</taxon>
        <taxon>Oceanospirillales</taxon>
        <taxon>Halomonadaceae</taxon>
        <taxon>Halomonas</taxon>
    </lineage>
</organism>
<keyword evidence="2" id="KW-0680">Restriction system</keyword>
<keyword evidence="5" id="KW-0378">Hydrolase</keyword>
<keyword evidence="6" id="KW-1185">Reference proteome</keyword>
<dbReference type="EMBL" id="JACHZF010000004">
    <property type="protein sequence ID" value="MBB3329872.1"/>
    <property type="molecule type" value="Genomic_DNA"/>
</dbReference>
<gene>
    <name evidence="5" type="ORF">BDK63_000712</name>
</gene>
<dbReference type="GO" id="GO:0009307">
    <property type="term" value="P:DNA restriction-modification system"/>
    <property type="evidence" value="ECO:0007669"/>
    <property type="project" value="UniProtKB-KW"/>
</dbReference>
<evidence type="ECO:0000256" key="1">
    <source>
        <dbReference type="ARBA" id="ARBA00010923"/>
    </source>
</evidence>
<dbReference type="AlphaFoldDB" id="A0A7W5P9S8"/>
<dbReference type="GO" id="GO:0003677">
    <property type="term" value="F:DNA binding"/>
    <property type="evidence" value="ECO:0007669"/>
    <property type="project" value="UniProtKB-KW"/>
</dbReference>
<dbReference type="GO" id="GO:0009035">
    <property type="term" value="F:type I site-specific deoxyribonuclease activity"/>
    <property type="evidence" value="ECO:0007669"/>
    <property type="project" value="UniProtKB-EC"/>
</dbReference>
<dbReference type="Pfam" id="PF01420">
    <property type="entry name" value="Methylase_S"/>
    <property type="match status" value="1"/>
</dbReference>
<evidence type="ECO:0000259" key="4">
    <source>
        <dbReference type="Pfam" id="PF01420"/>
    </source>
</evidence>
<evidence type="ECO:0000256" key="2">
    <source>
        <dbReference type="ARBA" id="ARBA00022747"/>
    </source>
</evidence>
<dbReference type="Gene3D" id="3.90.220.20">
    <property type="entry name" value="DNA methylase specificity domains"/>
    <property type="match status" value="2"/>
</dbReference>
<evidence type="ECO:0000256" key="3">
    <source>
        <dbReference type="ARBA" id="ARBA00023125"/>
    </source>
</evidence>
<proteinExistence type="inferred from homology"/>
<evidence type="ECO:0000313" key="6">
    <source>
        <dbReference type="Proteomes" id="UP000553442"/>
    </source>
</evidence>
<keyword evidence="3" id="KW-0238">DNA-binding</keyword>
<protein>
    <submittedName>
        <fullName evidence="5">Type I restriction enzyme S subunit</fullName>
        <ecNumber evidence="5">3.1.21.3</ecNumber>
    </submittedName>
</protein>
<dbReference type="PANTHER" id="PTHR43140">
    <property type="entry name" value="TYPE-1 RESTRICTION ENZYME ECOKI SPECIFICITY PROTEIN"/>
    <property type="match status" value="1"/>
</dbReference>